<evidence type="ECO:0000313" key="10">
    <source>
        <dbReference type="EMBL" id="RWR02375.1"/>
    </source>
</evidence>
<keyword evidence="2 8" id="KW-0813">Transport</keyword>
<feature type="transmembrane region" description="Helical" evidence="8">
    <location>
        <begin position="253"/>
        <end position="272"/>
    </location>
</feature>
<keyword evidence="11" id="KW-1185">Reference proteome</keyword>
<feature type="transmembrane region" description="Helical" evidence="8">
    <location>
        <begin position="310"/>
        <end position="331"/>
    </location>
</feature>
<dbReference type="InterPro" id="IPR011701">
    <property type="entry name" value="MFS"/>
</dbReference>
<dbReference type="Proteomes" id="UP000288794">
    <property type="component" value="Unassembled WGS sequence"/>
</dbReference>
<keyword evidence="3 8" id="KW-1003">Cell membrane</keyword>
<dbReference type="AlphaFoldDB" id="A0A443IE84"/>
<feature type="transmembrane region" description="Helical" evidence="8">
    <location>
        <begin position="221"/>
        <end position="247"/>
    </location>
</feature>
<feature type="domain" description="Major facilitator superfamily (MFS) profile" evidence="9">
    <location>
        <begin position="19"/>
        <end position="396"/>
    </location>
</feature>
<dbReference type="Pfam" id="PF07690">
    <property type="entry name" value="MFS_1"/>
    <property type="match status" value="1"/>
</dbReference>
<dbReference type="PANTHER" id="PTHR23517:SF13">
    <property type="entry name" value="MAJOR FACILITATOR SUPERFAMILY MFS_1"/>
    <property type="match status" value="1"/>
</dbReference>
<dbReference type="InterPro" id="IPR036259">
    <property type="entry name" value="MFS_trans_sf"/>
</dbReference>
<dbReference type="HAMAP" id="MF_01118">
    <property type="entry name" value="MFS_YhhS"/>
    <property type="match status" value="1"/>
</dbReference>
<dbReference type="Gene3D" id="1.20.1250.20">
    <property type="entry name" value="MFS general substrate transporter like domains"/>
    <property type="match status" value="1"/>
</dbReference>
<comment type="caution">
    <text evidence="10">The sequence shown here is derived from an EMBL/GenBank/DDBJ whole genome shotgun (WGS) entry which is preliminary data.</text>
</comment>
<dbReference type="InterPro" id="IPR023008">
    <property type="entry name" value="MFS_YhhS-like"/>
</dbReference>
<comment type="subcellular location">
    <subcellularLocation>
        <location evidence="8">Cell inner membrane</location>
        <topology evidence="8">Multi-pass membrane protein</topology>
    </subcellularLocation>
    <subcellularLocation>
        <location evidence="1">Cell membrane</location>
        <topology evidence="1">Multi-pass membrane protein</topology>
    </subcellularLocation>
</comment>
<feature type="transmembrane region" description="Helical" evidence="8">
    <location>
        <begin position="153"/>
        <end position="174"/>
    </location>
</feature>
<keyword evidence="7 8" id="KW-0472">Membrane</keyword>
<evidence type="ECO:0000256" key="4">
    <source>
        <dbReference type="ARBA" id="ARBA00022519"/>
    </source>
</evidence>
<evidence type="ECO:0000256" key="3">
    <source>
        <dbReference type="ARBA" id="ARBA00022475"/>
    </source>
</evidence>
<feature type="transmembrane region" description="Helical" evidence="8">
    <location>
        <begin position="20"/>
        <end position="42"/>
    </location>
</feature>
<feature type="transmembrane region" description="Helical" evidence="8">
    <location>
        <begin position="284"/>
        <end position="304"/>
    </location>
</feature>
<feature type="transmembrane region" description="Helical" evidence="8">
    <location>
        <begin position="48"/>
        <end position="65"/>
    </location>
</feature>
<evidence type="ECO:0000313" key="11">
    <source>
        <dbReference type="Proteomes" id="UP000288794"/>
    </source>
</evidence>
<comment type="caution">
    <text evidence="8">Lacks conserved residue(s) required for the propagation of feature annotation.</text>
</comment>
<dbReference type="EMBL" id="JMEE01000023">
    <property type="protein sequence ID" value="RWR02375.1"/>
    <property type="molecule type" value="Genomic_DNA"/>
</dbReference>
<feature type="transmembrane region" description="Helical" evidence="8">
    <location>
        <begin position="373"/>
        <end position="391"/>
    </location>
</feature>
<protein>
    <recommendedName>
        <fullName evidence="8">Uncharacterized MFS-type transporter ED28_08315</fullName>
    </recommendedName>
</protein>
<dbReference type="PROSITE" id="PS50850">
    <property type="entry name" value="MFS"/>
    <property type="match status" value="1"/>
</dbReference>
<evidence type="ECO:0000256" key="5">
    <source>
        <dbReference type="ARBA" id="ARBA00022692"/>
    </source>
</evidence>
<dbReference type="InterPro" id="IPR020846">
    <property type="entry name" value="MFS_dom"/>
</dbReference>
<dbReference type="NCBIfam" id="NF003477">
    <property type="entry name" value="PRK05122.1"/>
    <property type="match status" value="1"/>
</dbReference>
<evidence type="ECO:0000259" key="9">
    <source>
        <dbReference type="PROSITE" id="PS50850"/>
    </source>
</evidence>
<evidence type="ECO:0000256" key="2">
    <source>
        <dbReference type="ARBA" id="ARBA00022448"/>
    </source>
</evidence>
<keyword evidence="5 8" id="KW-0812">Transmembrane</keyword>
<evidence type="ECO:0000256" key="8">
    <source>
        <dbReference type="HAMAP-Rule" id="MF_01118"/>
    </source>
</evidence>
<dbReference type="GO" id="GO:0005886">
    <property type="term" value="C:plasma membrane"/>
    <property type="evidence" value="ECO:0007669"/>
    <property type="project" value="UniProtKB-SubCell"/>
</dbReference>
<feature type="transmembrane region" description="Helical" evidence="8">
    <location>
        <begin position="343"/>
        <end position="367"/>
    </location>
</feature>
<proteinExistence type="inferred from homology"/>
<reference evidence="10 11" key="1">
    <citation type="submission" date="2014-04" db="EMBL/GenBank/DDBJ databases">
        <title>Draft genome sequence of Pantoea beijingensis strain LMG 27579, an emerging pathogen to Pleurotus eryngii with potential industrial application.</title>
        <authorList>
            <person name="Xu F."/>
            <person name="Liu Y."/>
            <person name="Wang S."/>
            <person name="Yin Y."/>
            <person name="Ma Y."/>
            <person name="Zhao S."/>
            <person name="Rong C."/>
        </authorList>
    </citation>
    <scope>NUCLEOTIDE SEQUENCE [LARGE SCALE GENOMIC DNA]</scope>
    <source>
        <strain evidence="10 11">LMG 27579</strain>
    </source>
</reference>
<feature type="transmembrane region" description="Helical" evidence="8">
    <location>
        <begin position="180"/>
        <end position="200"/>
    </location>
</feature>
<organism evidence="10 11">
    <name type="scientific">[Pantoea] beijingensis</name>
    <dbReference type="NCBI Taxonomy" id="1324864"/>
    <lineage>
        <taxon>Bacteria</taxon>
        <taxon>Pseudomonadati</taxon>
        <taxon>Pseudomonadota</taxon>
        <taxon>Gammaproteobacteria</taxon>
        <taxon>Enterobacterales</taxon>
        <taxon>Erwiniaceae</taxon>
        <taxon>Erwinia</taxon>
    </lineage>
</organism>
<dbReference type="GO" id="GO:0022857">
    <property type="term" value="F:transmembrane transporter activity"/>
    <property type="evidence" value="ECO:0007669"/>
    <property type="project" value="UniProtKB-UniRule"/>
</dbReference>
<dbReference type="PANTHER" id="PTHR23517">
    <property type="entry name" value="RESISTANCE PROTEIN MDTM, PUTATIVE-RELATED-RELATED"/>
    <property type="match status" value="1"/>
</dbReference>
<evidence type="ECO:0000256" key="7">
    <source>
        <dbReference type="ARBA" id="ARBA00023136"/>
    </source>
</evidence>
<accession>A0A443IE84</accession>
<dbReference type="RefSeq" id="WP_128176953.1">
    <property type="nucleotide sequence ID" value="NZ_CP071409.1"/>
</dbReference>
<comment type="similarity">
    <text evidence="8">Belongs to the major facilitator superfamily. YhhS family.</text>
</comment>
<evidence type="ECO:0000256" key="1">
    <source>
        <dbReference type="ARBA" id="ARBA00004651"/>
    </source>
</evidence>
<evidence type="ECO:0000256" key="6">
    <source>
        <dbReference type="ARBA" id="ARBA00022989"/>
    </source>
</evidence>
<dbReference type="SUPFAM" id="SSF103473">
    <property type="entry name" value="MFS general substrate transporter"/>
    <property type="match status" value="1"/>
</dbReference>
<sequence length="405" mass="42112">MSDQPAAESVPSGLRLNLRIISTVIFNFASYLTIGLPLAVLPGYVHDVMGYSAFWAGLVISLQYLSTLLSRPHAGRYADLWGPKKVVIVGLCGCFLSGVCYALAAFTTALPLLSLALLCIGRLVLGVGQSFAGTGSTLWGVGIVGSLHIGRVISWNGIFTYGAMAIGAPLGVVIYRTGGILLLAAVIMAIIVTAIAFAIPRPTVKGSKGKLLPFRAVLGKIYGFGLILAMGSTGFGVIATFITLFYQAQGWEGAAFTLTLFSAAFVGTRLLFPGSINRHGGLKVAACCFVVEAAGLFLVGSSHFPWEANLGAVLTGAGFSLVFPAIGVVAVKVVPPQNQGSALATYTAFMDLSLGITGPIAGLIMGYAGVSSIYLLSGVLVCLALVGTLYLQRRTTSAEYHTTDI</sequence>
<dbReference type="InterPro" id="IPR050171">
    <property type="entry name" value="MFS_Transporters"/>
</dbReference>
<name>A0A443IE84_9GAMM</name>
<keyword evidence="4 8" id="KW-0997">Cell inner membrane</keyword>
<dbReference type="CDD" id="cd17489">
    <property type="entry name" value="MFS_YfcJ_like"/>
    <property type="match status" value="1"/>
</dbReference>
<keyword evidence="6 8" id="KW-1133">Transmembrane helix</keyword>
<feature type="transmembrane region" description="Helical" evidence="8">
    <location>
        <begin position="86"/>
        <end position="106"/>
    </location>
</feature>
<gene>
    <name evidence="10" type="ORF">ED28_08315</name>
</gene>